<name>A0A318K2K2_9NOCA</name>
<dbReference type="InterPro" id="IPR036894">
    <property type="entry name" value="YbaB-like_sf"/>
</dbReference>
<keyword evidence="1" id="KW-0238">DNA-binding</keyword>
<dbReference type="InterPro" id="IPR004401">
    <property type="entry name" value="YbaB/EbfC"/>
</dbReference>
<dbReference type="OrthoDB" id="4568599at2"/>
<evidence type="ECO:0000313" key="2">
    <source>
        <dbReference type="Proteomes" id="UP000247569"/>
    </source>
</evidence>
<dbReference type="Pfam" id="PF02575">
    <property type="entry name" value="YbaB_DNA_bd"/>
    <property type="match status" value="1"/>
</dbReference>
<dbReference type="GO" id="GO:0003677">
    <property type="term" value="F:DNA binding"/>
    <property type="evidence" value="ECO:0007669"/>
    <property type="project" value="UniProtKB-KW"/>
</dbReference>
<keyword evidence="2" id="KW-1185">Reference proteome</keyword>
<organism evidence="1 2">
    <name type="scientific">Nocardia tenerifensis</name>
    <dbReference type="NCBI Taxonomy" id="228006"/>
    <lineage>
        <taxon>Bacteria</taxon>
        <taxon>Bacillati</taxon>
        <taxon>Actinomycetota</taxon>
        <taxon>Actinomycetes</taxon>
        <taxon>Mycobacteriales</taxon>
        <taxon>Nocardiaceae</taxon>
        <taxon>Nocardia</taxon>
    </lineage>
</organism>
<dbReference type="Gene3D" id="3.30.1310.10">
    <property type="entry name" value="Nucleoid-associated protein YbaB-like domain"/>
    <property type="match status" value="1"/>
</dbReference>
<protein>
    <submittedName>
        <fullName evidence="1">YbaB/EbfC DNA-binding family protein</fullName>
    </submittedName>
</protein>
<dbReference type="RefSeq" id="WP_110293726.1">
    <property type="nucleotide sequence ID" value="NZ_QJKF01000008.1"/>
</dbReference>
<comment type="caution">
    <text evidence="1">The sequence shown here is derived from an EMBL/GenBank/DDBJ whole genome shotgun (WGS) entry which is preliminary data.</text>
</comment>
<evidence type="ECO:0000313" key="1">
    <source>
        <dbReference type="EMBL" id="PXX61714.1"/>
    </source>
</evidence>
<dbReference type="AlphaFoldDB" id="A0A318K2K2"/>
<dbReference type="Proteomes" id="UP000247569">
    <property type="component" value="Unassembled WGS sequence"/>
</dbReference>
<accession>A0A318K2K2</accession>
<sequence>MDDDFASAVTEFQAKMARVAQVQAECAQLTATGWAQRRRVRVTVNADGIAVDIKFTAGVKDLTYDEIAEAVTKASQQAVLEIAERARELVAPIAIDRGAAPGLEDMLRAVGSLGEHLH</sequence>
<reference evidence="1 2" key="1">
    <citation type="submission" date="2018-05" db="EMBL/GenBank/DDBJ databases">
        <title>Genomic Encyclopedia of Type Strains, Phase IV (KMG-IV): sequencing the most valuable type-strain genomes for metagenomic binning, comparative biology and taxonomic classification.</title>
        <authorList>
            <person name="Goeker M."/>
        </authorList>
    </citation>
    <scope>NUCLEOTIDE SEQUENCE [LARGE SCALE GENOMIC DNA]</scope>
    <source>
        <strain evidence="1 2">DSM 44704</strain>
    </source>
</reference>
<proteinExistence type="predicted"/>
<gene>
    <name evidence="1" type="ORF">DFR70_108272</name>
</gene>
<dbReference type="EMBL" id="QJKF01000008">
    <property type="protein sequence ID" value="PXX61714.1"/>
    <property type="molecule type" value="Genomic_DNA"/>
</dbReference>
<dbReference type="SUPFAM" id="SSF82607">
    <property type="entry name" value="YbaB-like"/>
    <property type="match status" value="1"/>
</dbReference>